<dbReference type="AlphaFoldDB" id="A0A382P5L4"/>
<sequence>MARTRRTGYVSKGQRRNISRWLRNARRKENRENPSLESYMQGFEHRKRVISSPQNAHEKNLRNRYLEQVIIETK</sequence>
<name>A0A382P5L4_9ZZZZ</name>
<proteinExistence type="predicted"/>
<gene>
    <name evidence="1" type="ORF">METZ01_LOCUS320759</name>
</gene>
<feature type="non-terminal residue" evidence="1">
    <location>
        <position position="74"/>
    </location>
</feature>
<evidence type="ECO:0000313" key="1">
    <source>
        <dbReference type="EMBL" id="SVC67905.1"/>
    </source>
</evidence>
<protein>
    <submittedName>
        <fullName evidence="1">Uncharacterized protein</fullName>
    </submittedName>
</protein>
<reference evidence="1" key="1">
    <citation type="submission" date="2018-05" db="EMBL/GenBank/DDBJ databases">
        <authorList>
            <person name="Lanie J.A."/>
            <person name="Ng W.-L."/>
            <person name="Kazmierczak K.M."/>
            <person name="Andrzejewski T.M."/>
            <person name="Davidsen T.M."/>
            <person name="Wayne K.J."/>
            <person name="Tettelin H."/>
            <person name="Glass J.I."/>
            <person name="Rusch D."/>
            <person name="Podicherti R."/>
            <person name="Tsui H.-C.T."/>
            <person name="Winkler M.E."/>
        </authorList>
    </citation>
    <scope>NUCLEOTIDE SEQUENCE</scope>
</reference>
<accession>A0A382P5L4</accession>
<organism evidence="1">
    <name type="scientific">marine metagenome</name>
    <dbReference type="NCBI Taxonomy" id="408172"/>
    <lineage>
        <taxon>unclassified sequences</taxon>
        <taxon>metagenomes</taxon>
        <taxon>ecological metagenomes</taxon>
    </lineage>
</organism>
<dbReference type="EMBL" id="UINC01104617">
    <property type="protein sequence ID" value="SVC67905.1"/>
    <property type="molecule type" value="Genomic_DNA"/>
</dbReference>